<name>A0A9P6PJW2_9FUNG</name>
<dbReference type="GO" id="GO:0000155">
    <property type="term" value="F:phosphorelay sensor kinase activity"/>
    <property type="evidence" value="ECO:0007669"/>
    <property type="project" value="InterPro"/>
</dbReference>
<dbReference type="InterPro" id="IPR036097">
    <property type="entry name" value="HisK_dim/P_sf"/>
</dbReference>
<organism evidence="5 6">
    <name type="scientific">Mortierella polycephala</name>
    <dbReference type="NCBI Taxonomy" id="41804"/>
    <lineage>
        <taxon>Eukaryota</taxon>
        <taxon>Fungi</taxon>
        <taxon>Fungi incertae sedis</taxon>
        <taxon>Mucoromycota</taxon>
        <taxon>Mortierellomycotina</taxon>
        <taxon>Mortierellomycetes</taxon>
        <taxon>Mortierellales</taxon>
        <taxon>Mortierellaceae</taxon>
        <taxon>Mortierella</taxon>
    </lineage>
</organism>
<proteinExistence type="predicted"/>
<evidence type="ECO:0008006" key="7">
    <source>
        <dbReference type="Google" id="ProtNLM"/>
    </source>
</evidence>
<dbReference type="CDD" id="cd00130">
    <property type="entry name" value="PAS"/>
    <property type="match status" value="1"/>
</dbReference>
<dbReference type="PANTHER" id="PTHR43719:SF28">
    <property type="entry name" value="PEROXIDE STRESS-ACTIVATED HISTIDINE KINASE MAK1-RELATED"/>
    <property type="match status" value="1"/>
</dbReference>
<dbReference type="SMART" id="SM00091">
    <property type="entry name" value="PAS"/>
    <property type="match status" value="1"/>
</dbReference>
<keyword evidence="1" id="KW-0597">Phosphoprotein</keyword>
<dbReference type="InterPro" id="IPR001610">
    <property type="entry name" value="PAC"/>
</dbReference>
<dbReference type="PROSITE" id="PS50112">
    <property type="entry name" value="PAS"/>
    <property type="match status" value="1"/>
</dbReference>
<dbReference type="Proteomes" id="UP000726737">
    <property type="component" value="Unassembled WGS sequence"/>
</dbReference>
<dbReference type="Pfam" id="PF08447">
    <property type="entry name" value="PAS_3"/>
    <property type="match status" value="1"/>
</dbReference>
<dbReference type="InterPro" id="IPR050956">
    <property type="entry name" value="2C_system_His_kinase"/>
</dbReference>
<dbReference type="InterPro" id="IPR000700">
    <property type="entry name" value="PAS-assoc_C"/>
</dbReference>
<sequence length="312" mass="35610">MEIGKCSDLFHGVINYVVNTSAPCLLTNAKDDPRFCADEYLKQRTDVKTVLCAPILHKATLVGVLYMEEFPERAFANMRMLVMNLLVQQLGISITNALLYQSVLQSETKLNGLLENMPCGTALWDATADVCQYINSSWRDMTGYSIEEIMESGWGILTHEDEVAIYFEHWRERVLAGVPCQWESRYRLKDGSYRWAIVRMLPIMSPTDNKIIQWLTVTIDIDDQRRAVQLKSNFLANMSHELRTPFSGILGMLSLLKDSSGLSHEQFEFVDMAKASCEMLIRIVDDLLNFSKLEADKVTLEYIPLVFEEIIG</sequence>
<comment type="caution">
    <text evidence="5">The sequence shown here is derived from an EMBL/GenBank/DDBJ whole genome shotgun (WGS) entry which is preliminary data.</text>
</comment>
<dbReference type="SUPFAM" id="SSF47384">
    <property type="entry name" value="Homodimeric domain of signal transducing histidine kinase"/>
    <property type="match status" value="1"/>
</dbReference>
<dbReference type="Pfam" id="PF00512">
    <property type="entry name" value="HisKA"/>
    <property type="match status" value="1"/>
</dbReference>
<feature type="domain" description="Histidine kinase" evidence="2">
    <location>
        <begin position="237"/>
        <end position="312"/>
    </location>
</feature>
<dbReference type="NCBIfam" id="TIGR00229">
    <property type="entry name" value="sensory_box"/>
    <property type="match status" value="1"/>
</dbReference>
<dbReference type="SMART" id="SM00388">
    <property type="entry name" value="HisKA"/>
    <property type="match status" value="1"/>
</dbReference>
<dbReference type="PROSITE" id="PS50113">
    <property type="entry name" value="PAC"/>
    <property type="match status" value="1"/>
</dbReference>
<evidence type="ECO:0000259" key="3">
    <source>
        <dbReference type="PROSITE" id="PS50112"/>
    </source>
</evidence>
<feature type="domain" description="PAC" evidence="4">
    <location>
        <begin position="180"/>
        <end position="233"/>
    </location>
</feature>
<dbReference type="SUPFAM" id="SSF55781">
    <property type="entry name" value="GAF domain-like"/>
    <property type="match status" value="1"/>
</dbReference>
<dbReference type="SMART" id="SM00086">
    <property type="entry name" value="PAC"/>
    <property type="match status" value="1"/>
</dbReference>
<feature type="non-terminal residue" evidence="5">
    <location>
        <position position="1"/>
    </location>
</feature>
<dbReference type="InterPro" id="IPR005467">
    <property type="entry name" value="His_kinase_dom"/>
</dbReference>
<dbReference type="PANTHER" id="PTHR43719">
    <property type="entry name" value="TWO-COMPONENT HISTIDINE KINASE"/>
    <property type="match status" value="1"/>
</dbReference>
<dbReference type="CDD" id="cd00082">
    <property type="entry name" value="HisKA"/>
    <property type="match status" value="1"/>
</dbReference>
<dbReference type="AlphaFoldDB" id="A0A9P6PJW2"/>
<dbReference type="PROSITE" id="PS50109">
    <property type="entry name" value="HIS_KIN"/>
    <property type="match status" value="1"/>
</dbReference>
<dbReference type="Gene3D" id="3.30.450.20">
    <property type="entry name" value="PAS domain"/>
    <property type="match status" value="1"/>
</dbReference>
<dbReference type="Gene3D" id="1.10.287.130">
    <property type="match status" value="1"/>
</dbReference>
<dbReference type="Gene3D" id="3.30.450.40">
    <property type="match status" value="1"/>
</dbReference>
<dbReference type="InterPro" id="IPR003661">
    <property type="entry name" value="HisK_dim/P_dom"/>
</dbReference>
<dbReference type="InterPro" id="IPR029016">
    <property type="entry name" value="GAF-like_dom_sf"/>
</dbReference>
<evidence type="ECO:0000259" key="2">
    <source>
        <dbReference type="PROSITE" id="PS50109"/>
    </source>
</evidence>
<reference evidence="5" key="1">
    <citation type="journal article" date="2020" name="Fungal Divers.">
        <title>Resolving the Mortierellaceae phylogeny through synthesis of multi-gene phylogenetics and phylogenomics.</title>
        <authorList>
            <person name="Vandepol N."/>
            <person name="Liber J."/>
            <person name="Desiro A."/>
            <person name="Na H."/>
            <person name="Kennedy M."/>
            <person name="Barry K."/>
            <person name="Grigoriev I.V."/>
            <person name="Miller A.N."/>
            <person name="O'Donnell K."/>
            <person name="Stajich J.E."/>
            <person name="Bonito G."/>
        </authorList>
    </citation>
    <scope>NUCLEOTIDE SEQUENCE</scope>
    <source>
        <strain evidence="5">KOD948</strain>
    </source>
</reference>
<dbReference type="EMBL" id="JAAAJA010001764">
    <property type="protein sequence ID" value="KAG0246506.1"/>
    <property type="molecule type" value="Genomic_DNA"/>
</dbReference>
<evidence type="ECO:0000313" key="5">
    <source>
        <dbReference type="EMBL" id="KAG0246506.1"/>
    </source>
</evidence>
<dbReference type="InterPro" id="IPR000014">
    <property type="entry name" value="PAS"/>
</dbReference>
<evidence type="ECO:0000256" key="1">
    <source>
        <dbReference type="ARBA" id="ARBA00022553"/>
    </source>
</evidence>
<dbReference type="OrthoDB" id="60033at2759"/>
<accession>A0A9P6PJW2</accession>
<dbReference type="SUPFAM" id="SSF55785">
    <property type="entry name" value="PYP-like sensor domain (PAS domain)"/>
    <property type="match status" value="1"/>
</dbReference>
<dbReference type="InterPro" id="IPR035965">
    <property type="entry name" value="PAS-like_dom_sf"/>
</dbReference>
<gene>
    <name evidence="5" type="ORF">BG011_002411</name>
</gene>
<evidence type="ECO:0000259" key="4">
    <source>
        <dbReference type="PROSITE" id="PS50113"/>
    </source>
</evidence>
<dbReference type="InterPro" id="IPR013655">
    <property type="entry name" value="PAS_fold_3"/>
</dbReference>
<dbReference type="Pfam" id="PF01590">
    <property type="entry name" value="GAF"/>
    <property type="match status" value="1"/>
</dbReference>
<evidence type="ECO:0000313" key="6">
    <source>
        <dbReference type="Proteomes" id="UP000726737"/>
    </source>
</evidence>
<keyword evidence="6" id="KW-1185">Reference proteome</keyword>
<protein>
    <recommendedName>
        <fullName evidence="7">PAS domain S-box protein</fullName>
    </recommendedName>
</protein>
<feature type="domain" description="PAS" evidence="3">
    <location>
        <begin position="106"/>
        <end position="150"/>
    </location>
</feature>
<dbReference type="InterPro" id="IPR003018">
    <property type="entry name" value="GAF"/>
</dbReference>